<dbReference type="GO" id="GO:0032259">
    <property type="term" value="P:methylation"/>
    <property type="evidence" value="ECO:0007669"/>
    <property type="project" value="UniProtKB-KW"/>
</dbReference>
<dbReference type="AlphaFoldDB" id="A0A3A8NJW1"/>
<sequence>MTARMSTVGTASRFTWALGLMPLTPDHRVLEVGCGHGLALGLVAARLGAGWVLGIDRSAKMMAQAARRNADAVRAGHVLLRTGTLASVDLGPEPFDLAFAINVSLFAGDAHVELTRLRERLRAGASLFLFHEAPVAGHAERFGSAAARNLEAHGFKVRRLKGSPLRAAVVGTVP</sequence>
<keyword evidence="3" id="KW-1185">Reference proteome</keyword>
<dbReference type="InterPro" id="IPR013217">
    <property type="entry name" value="Methyltransf_12"/>
</dbReference>
<evidence type="ECO:0000313" key="2">
    <source>
        <dbReference type="EMBL" id="RKH43650.1"/>
    </source>
</evidence>
<accession>A0A3A8NJW1</accession>
<evidence type="ECO:0000259" key="1">
    <source>
        <dbReference type="Pfam" id="PF08242"/>
    </source>
</evidence>
<reference evidence="3" key="1">
    <citation type="submission" date="2018-09" db="EMBL/GenBank/DDBJ databases">
        <authorList>
            <person name="Livingstone P.G."/>
            <person name="Whitworth D.E."/>
        </authorList>
    </citation>
    <scope>NUCLEOTIDE SEQUENCE [LARGE SCALE GENOMIC DNA]</scope>
    <source>
        <strain evidence="3">CA040B</strain>
    </source>
</reference>
<dbReference type="Gene3D" id="3.40.50.150">
    <property type="entry name" value="Vaccinia Virus protein VP39"/>
    <property type="match status" value="1"/>
</dbReference>
<comment type="caution">
    <text evidence="2">The sequence shown here is derived from an EMBL/GenBank/DDBJ whole genome shotgun (WGS) entry which is preliminary data.</text>
</comment>
<evidence type="ECO:0000313" key="3">
    <source>
        <dbReference type="Proteomes" id="UP000273405"/>
    </source>
</evidence>
<organism evidence="2 3">
    <name type="scientific">Corallococcus sicarius</name>
    <dbReference type="NCBI Taxonomy" id="2316726"/>
    <lineage>
        <taxon>Bacteria</taxon>
        <taxon>Pseudomonadati</taxon>
        <taxon>Myxococcota</taxon>
        <taxon>Myxococcia</taxon>
        <taxon>Myxococcales</taxon>
        <taxon>Cystobacterineae</taxon>
        <taxon>Myxococcaceae</taxon>
        <taxon>Corallococcus</taxon>
    </lineage>
</organism>
<gene>
    <name evidence="2" type="ORF">D7X12_12650</name>
</gene>
<dbReference type="SUPFAM" id="SSF53335">
    <property type="entry name" value="S-adenosyl-L-methionine-dependent methyltransferases"/>
    <property type="match status" value="1"/>
</dbReference>
<dbReference type="GO" id="GO:0008168">
    <property type="term" value="F:methyltransferase activity"/>
    <property type="evidence" value="ECO:0007669"/>
    <property type="project" value="UniProtKB-KW"/>
</dbReference>
<dbReference type="Pfam" id="PF08242">
    <property type="entry name" value="Methyltransf_12"/>
    <property type="match status" value="1"/>
</dbReference>
<keyword evidence="2" id="KW-0489">Methyltransferase</keyword>
<dbReference type="InterPro" id="IPR029063">
    <property type="entry name" value="SAM-dependent_MTases_sf"/>
</dbReference>
<name>A0A3A8NJW1_9BACT</name>
<proteinExistence type="predicted"/>
<dbReference type="EMBL" id="RAWG01000063">
    <property type="protein sequence ID" value="RKH43650.1"/>
    <property type="molecule type" value="Genomic_DNA"/>
</dbReference>
<dbReference type="CDD" id="cd02440">
    <property type="entry name" value="AdoMet_MTases"/>
    <property type="match status" value="1"/>
</dbReference>
<keyword evidence="2" id="KW-0808">Transferase</keyword>
<feature type="domain" description="Methyltransferase type 12" evidence="1">
    <location>
        <begin position="30"/>
        <end position="125"/>
    </location>
</feature>
<dbReference type="Proteomes" id="UP000273405">
    <property type="component" value="Unassembled WGS sequence"/>
</dbReference>
<protein>
    <submittedName>
        <fullName evidence="2">Class I SAM-dependent methyltransferase</fullName>
    </submittedName>
</protein>